<keyword evidence="1" id="KW-0472">Membrane</keyword>
<dbReference type="EMBL" id="CAEZSP010000044">
    <property type="protein sequence ID" value="CAB4546717.1"/>
    <property type="molecule type" value="Genomic_DNA"/>
</dbReference>
<reference evidence="2" key="1">
    <citation type="submission" date="2020-05" db="EMBL/GenBank/DDBJ databases">
        <authorList>
            <person name="Chiriac C."/>
            <person name="Salcher M."/>
            <person name="Ghai R."/>
            <person name="Kavagutti S V."/>
        </authorList>
    </citation>
    <scope>NUCLEOTIDE SEQUENCE</scope>
</reference>
<proteinExistence type="predicted"/>
<keyword evidence="1" id="KW-0812">Transmembrane</keyword>
<protein>
    <submittedName>
        <fullName evidence="2">Unannotated protein</fullName>
    </submittedName>
</protein>
<gene>
    <name evidence="2" type="ORF">UFOPK1440_00840</name>
    <name evidence="3" type="ORF">UFOPK1946_00792</name>
</gene>
<accession>A0A6J6C6V0</accession>
<organism evidence="2">
    <name type="scientific">freshwater metagenome</name>
    <dbReference type="NCBI Taxonomy" id="449393"/>
    <lineage>
        <taxon>unclassified sequences</taxon>
        <taxon>metagenomes</taxon>
        <taxon>ecological metagenomes</taxon>
    </lineage>
</organism>
<evidence type="ECO:0000256" key="1">
    <source>
        <dbReference type="SAM" id="Phobius"/>
    </source>
</evidence>
<evidence type="ECO:0000313" key="2">
    <source>
        <dbReference type="EMBL" id="CAB4546717.1"/>
    </source>
</evidence>
<feature type="transmembrane region" description="Helical" evidence="1">
    <location>
        <begin position="40"/>
        <end position="58"/>
    </location>
</feature>
<evidence type="ECO:0000313" key="3">
    <source>
        <dbReference type="EMBL" id="CAB4625107.1"/>
    </source>
</evidence>
<name>A0A6J6C6V0_9ZZZZ</name>
<dbReference type="AlphaFoldDB" id="A0A6J6C6V0"/>
<dbReference type="InterPro" id="IPR021443">
    <property type="entry name" value="DUF3093"/>
</dbReference>
<sequence>MSPATFREVIRPPLWLIAFLYFMLFSLVLAIWAAFDNRTATIAALIALVLGAVVIFLLKGEINCDGEELRVGRAHIGYEYCGDVTVLSRAEFLRARSREADPAAHLALFFWISEGIKIEVNDPRDPTPYWLISTKRGAEIERALKKR</sequence>
<feature type="transmembrane region" description="Helical" evidence="1">
    <location>
        <begin position="12"/>
        <end position="34"/>
    </location>
</feature>
<dbReference type="EMBL" id="CAEZVG010000042">
    <property type="protein sequence ID" value="CAB4625107.1"/>
    <property type="molecule type" value="Genomic_DNA"/>
</dbReference>
<keyword evidence="1" id="KW-1133">Transmembrane helix</keyword>
<dbReference type="Pfam" id="PF11292">
    <property type="entry name" value="DUF3093"/>
    <property type="match status" value="1"/>
</dbReference>